<sequence>MEEWVGKTWHRWVTRAAEQGHPEAAVELAQVQRALGLLFRAGGGSHALRLAEAQALRHGGPRGWLQRLAGSEQRAAQAQLGPEVLALPARLDVFDDPALNRGLYLWLAALSACWSAGESSGSGGAGEGGWVTANVQATSRALARFPGLADLQDRLLEAHLRQRPDPETLGAEAAPERLLRQALQARGRLEGLPAAAHSLHPETLAAVWLWLQPAPAMAPMAARKEGAAPTAGSKAAQDRQRRSARRNEDSSSKQGLILMFRAESVLSWSEFVKVNRAGDDDPDSDGAAVANDMHQLDVAEGGETLASRVRFDLDLPSAAADDAPVGLPERLPEWDWKAQVLREDYCGLQRFVAARPDPWQPPPALRLLGHRMRRRLEVLRAAPRWQKGLAQGDELDLDAWVRHASETRLMGGRRSAESPPVFQQPQRQDRSLACLLMADLSLSTDACVQGEMRVIDVIRDALYVFGEALAGLGDPFEMLGFSSVKRQQVRIQQLKAFDERWGAQPRHRVGAIKPGFYTRMGAALRHATDRLGERPERQRLLLLLTDGKPNDLDHYEGRWGLEDTRQAVLAARQAGLTPLCISIDEGPADYLPYLFGQQGFVHLRRPQELVRSLPRLYARLAA</sequence>
<feature type="compositionally biased region" description="Basic and acidic residues" evidence="1">
    <location>
        <begin position="236"/>
        <end position="251"/>
    </location>
</feature>
<evidence type="ECO:0000313" key="3">
    <source>
        <dbReference type="EMBL" id="MDL5032157.1"/>
    </source>
</evidence>
<evidence type="ECO:0000256" key="1">
    <source>
        <dbReference type="SAM" id="MobiDB-lite"/>
    </source>
</evidence>
<evidence type="ECO:0000259" key="2">
    <source>
        <dbReference type="PROSITE" id="PS50234"/>
    </source>
</evidence>
<keyword evidence="4" id="KW-1185">Reference proteome</keyword>
<name>A0ABT7LIN6_9BURK</name>
<dbReference type="SMART" id="SM00327">
    <property type="entry name" value="VWA"/>
    <property type="match status" value="1"/>
</dbReference>
<dbReference type="InterPro" id="IPR002035">
    <property type="entry name" value="VWF_A"/>
</dbReference>
<dbReference type="EMBL" id="JASVDS010000002">
    <property type="protein sequence ID" value="MDL5032157.1"/>
    <property type="molecule type" value="Genomic_DNA"/>
</dbReference>
<dbReference type="PROSITE" id="PS50234">
    <property type="entry name" value="VWFA"/>
    <property type="match status" value="1"/>
</dbReference>
<feature type="domain" description="VWFA" evidence="2">
    <location>
        <begin position="439"/>
        <end position="620"/>
    </location>
</feature>
<dbReference type="SUPFAM" id="SSF53300">
    <property type="entry name" value="vWA-like"/>
    <property type="match status" value="1"/>
</dbReference>
<evidence type="ECO:0000313" key="4">
    <source>
        <dbReference type="Proteomes" id="UP001238603"/>
    </source>
</evidence>
<reference evidence="3 4" key="1">
    <citation type="submission" date="2023-06" db="EMBL/GenBank/DDBJ databases">
        <title>Pelomonas sp. APW6 16S ribosomal RNA gene genome sequencing and assembly.</title>
        <authorList>
            <person name="Woo H."/>
        </authorList>
    </citation>
    <scope>NUCLEOTIDE SEQUENCE [LARGE SCALE GENOMIC DNA]</scope>
    <source>
        <strain evidence="3 4">APW6</strain>
    </source>
</reference>
<feature type="region of interest" description="Disordered" evidence="1">
    <location>
        <begin position="221"/>
        <end position="251"/>
    </location>
</feature>
<dbReference type="RefSeq" id="WP_285982251.1">
    <property type="nucleotide sequence ID" value="NZ_JASVDS010000002.1"/>
</dbReference>
<dbReference type="InterPro" id="IPR051928">
    <property type="entry name" value="NorD/CobT"/>
</dbReference>
<dbReference type="CDD" id="cd01454">
    <property type="entry name" value="vWA_norD_type"/>
    <property type="match status" value="1"/>
</dbReference>
<gene>
    <name evidence="3" type="ORF">QRD43_09565</name>
</gene>
<dbReference type="Proteomes" id="UP001238603">
    <property type="component" value="Unassembled WGS sequence"/>
</dbReference>
<dbReference type="PANTHER" id="PTHR41248:SF1">
    <property type="entry name" value="NORD PROTEIN"/>
    <property type="match status" value="1"/>
</dbReference>
<protein>
    <submittedName>
        <fullName evidence="3">VWA domain-containing protein</fullName>
    </submittedName>
</protein>
<proteinExistence type="predicted"/>
<dbReference type="Gene3D" id="3.40.50.410">
    <property type="entry name" value="von Willebrand factor, type A domain"/>
    <property type="match status" value="1"/>
</dbReference>
<organism evidence="3 4">
    <name type="scientific">Roseateles subflavus</name>
    <dbReference type="NCBI Taxonomy" id="3053353"/>
    <lineage>
        <taxon>Bacteria</taxon>
        <taxon>Pseudomonadati</taxon>
        <taxon>Pseudomonadota</taxon>
        <taxon>Betaproteobacteria</taxon>
        <taxon>Burkholderiales</taxon>
        <taxon>Sphaerotilaceae</taxon>
        <taxon>Roseateles</taxon>
    </lineage>
</organism>
<accession>A0ABT7LIN6</accession>
<comment type="caution">
    <text evidence="3">The sequence shown here is derived from an EMBL/GenBank/DDBJ whole genome shotgun (WGS) entry which is preliminary data.</text>
</comment>
<dbReference type="InterPro" id="IPR036465">
    <property type="entry name" value="vWFA_dom_sf"/>
</dbReference>
<dbReference type="PANTHER" id="PTHR41248">
    <property type="entry name" value="NORD PROTEIN"/>
    <property type="match status" value="1"/>
</dbReference>